<proteinExistence type="predicted"/>
<dbReference type="RefSeq" id="WP_110628926.1">
    <property type="nucleotide sequence ID" value="NZ_CP029788.1"/>
</dbReference>
<sequence>MSSMQNVLPERERPPTYEILVAAIAVGYGAGYSAGIGSEAEQAFGAAIMTAITWFWTRWRR</sequence>
<evidence type="ECO:0000313" key="2">
    <source>
        <dbReference type="EMBL" id="AWT44017.1"/>
    </source>
</evidence>
<evidence type="ECO:0000313" key="3">
    <source>
        <dbReference type="Proteomes" id="UP000247634"/>
    </source>
</evidence>
<reference evidence="2 3" key="1">
    <citation type="submission" date="2018-06" db="EMBL/GenBank/DDBJ databases">
        <title>The complete genome sequence of a nosiheptide producer Streptomyces actuosus ATCC 25421: deducing the ability of producing a new class III lantibiotics.</title>
        <authorList>
            <person name="Liu W."/>
            <person name="Sun F."/>
            <person name="Hu Y."/>
        </authorList>
    </citation>
    <scope>NUCLEOTIDE SEQUENCE [LARGE SCALE GENOMIC DNA]</scope>
    <source>
        <strain evidence="2 3">ATCC 25421</strain>
    </source>
</reference>
<accession>A0A2U9P3A0</accession>
<evidence type="ECO:0000256" key="1">
    <source>
        <dbReference type="SAM" id="Phobius"/>
    </source>
</evidence>
<dbReference type="Proteomes" id="UP000247634">
    <property type="component" value="Chromosome"/>
</dbReference>
<keyword evidence="1" id="KW-0472">Membrane</keyword>
<dbReference type="KEGG" id="sact:DMT42_17970"/>
<gene>
    <name evidence="2" type="ORF">DMT42_17970</name>
</gene>
<keyword evidence="3" id="KW-1185">Reference proteome</keyword>
<name>A0A2U9P3A0_STRAS</name>
<dbReference type="EMBL" id="CP029788">
    <property type="protein sequence ID" value="AWT44017.1"/>
    <property type="molecule type" value="Genomic_DNA"/>
</dbReference>
<organism evidence="2 3">
    <name type="scientific">Streptomyces actuosus</name>
    <dbReference type="NCBI Taxonomy" id="1885"/>
    <lineage>
        <taxon>Bacteria</taxon>
        <taxon>Bacillati</taxon>
        <taxon>Actinomycetota</taxon>
        <taxon>Actinomycetes</taxon>
        <taxon>Kitasatosporales</taxon>
        <taxon>Streptomycetaceae</taxon>
        <taxon>Streptomyces</taxon>
    </lineage>
</organism>
<keyword evidence="1" id="KW-0812">Transmembrane</keyword>
<protein>
    <submittedName>
        <fullName evidence="2">Uncharacterized protein</fullName>
    </submittedName>
</protein>
<dbReference type="AlphaFoldDB" id="A0A2U9P3A0"/>
<feature type="transmembrane region" description="Helical" evidence="1">
    <location>
        <begin position="20"/>
        <end position="37"/>
    </location>
</feature>
<keyword evidence="1" id="KW-1133">Transmembrane helix</keyword>